<proteinExistence type="predicted"/>
<dbReference type="Proteomes" id="UP000619260">
    <property type="component" value="Unassembled WGS sequence"/>
</dbReference>
<protein>
    <submittedName>
        <fullName evidence="1">Uncharacterized protein</fullName>
    </submittedName>
</protein>
<reference evidence="1" key="1">
    <citation type="submission" date="2021-01" db="EMBL/GenBank/DDBJ databases">
        <title>Whole genome shotgun sequence of Virgisporangium aliadipatigenens NBRC 105644.</title>
        <authorList>
            <person name="Komaki H."/>
            <person name="Tamura T."/>
        </authorList>
    </citation>
    <scope>NUCLEOTIDE SEQUENCE</scope>
    <source>
        <strain evidence="1">NBRC 105644</strain>
    </source>
</reference>
<dbReference type="AlphaFoldDB" id="A0A8J3YUZ3"/>
<accession>A0A8J3YUZ3</accession>
<comment type="caution">
    <text evidence="1">The sequence shown here is derived from an EMBL/GenBank/DDBJ whole genome shotgun (WGS) entry which is preliminary data.</text>
</comment>
<name>A0A8J3YUZ3_9ACTN</name>
<gene>
    <name evidence="1" type="ORF">Val02_72010</name>
</gene>
<sequence length="341" mass="36023">MAERDSGWISGGVVDAEDARLATGLLAAPASGPLASRTGIRPTAGHPGRVEATATASKDVTVRPFQAVIQGTRGSSAGAYLVTLDATKTVDVLGAAPADASQPRHDLLVARQFDPQYADSRTGMVVERITGAPSVSPLDPAVSGDYLPLARIRVRAGATTVVAGDITDLRRYTSALGGVMLARDAGDRPVDAYMGFYIHRLDTNRLEVFDGAQWRYPLADDTGWQTLTPATDWAAAGGASAEESAFRVRRIGSVVYFRAAAARQRAAATGASVVCTVPAGFRPAWGYWWVTATRFGIQRSQPQFFEMGVRPDGTVVVAPDSANAPVAVDETLYLSASWPID</sequence>
<keyword evidence="2" id="KW-1185">Reference proteome</keyword>
<dbReference type="RefSeq" id="WP_203903748.1">
    <property type="nucleotide sequence ID" value="NZ_BOPF01000034.1"/>
</dbReference>
<evidence type="ECO:0000313" key="2">
    <source>
        <dbReference type="Proteomes" id="UP000619260"/>
    </source>
</evidence>
<organism evidence="1 2">
    <name type="scientific">Virgisporangium aliadipatigenens</name>
    <dbReference type="NCBI Taxonomy" id="741659"/>
    <lineage>
        <taxon>Bacteria</taxon>
        <taxon>Bacillati</taxon>
        <taxon>Actinomycetota</taxon>
        <taxon>Actinomycetes</taxon>
        <taxon>Micromonosporales</taxon>
        <taxon>Micromonosporaceae</taxon>
        <taxon>Virgisporangium</taxon>
    </lineage>
</organism>
<evidence type="ECO:0000313" key="1">
    <source>
        <dbReference type="EMBL" id="GIJ50315.1"/>
    </source>
</evidence>
<dbReference type="EMBL" id="BOPF01000034">
    <property type="protein sequence ID" value="GIJ50315.1"/>
    <property type="molecule type" value="Genomic_DNA"/>
</dbReference>